<dbReference type="InterPro" id="IPR018282">
    <property type="entry name" value="Ribosomal_eS6_CS"/>
</dbReference>
<organism evidence="5 6">
    <name type="scientific">Metallosphaera cuprina (strain Ar-4)</name>
    <dbReference type="NCBI Taxonomy" id="1006006"/>
    <lineage>
        <taxon>Archaea</taxon>
        <taxon>Thermoproteota</taxon>
        <taxon>Thermoprotei</taxon>
        <taxon>Sulfolobales</taxon>
        <taxon>Sulfolobaceae</taxon>
        <taxon>Metallosphaera</taxon>
    </lineage>
</organism>
<dbReference type="Pfam" id="PF01092">
    <property type="entry name" value="Ribosomal_S6e"/>
    <property type="match status" value="1"/>
</dbReference>
<dbReference type="GO" id="GO:0003735">
    <property type="term" value="F:structural constituent of ribosome"/>
    <property type="evidence" value="ECO:0007669"/>
    <property type="project" value="InterPro"/>
</dbReference>
<dbReference type="OrthoDB" id="7793at2157"/>
<dbReference type="InterPro" id="IPR001377">
    <property type="entry name" value="Ribosomal_eS6"/>
</dbReference>
<evidence type="ECO:0000313" key="6">
    <source>
        <dbReference type="Proteomes" id="UP000007812"/>
    </source>
</evidence>
<reference evidence="5 6" key="1">
    <citation type="journal article" date="2011" name="J. Bacteriol.">
        <title>Complete genome sequence of Metallosphaera cuprina, a metal sulfide-oxidizing archaeon from a hot spring.</title>
        <authorList>
            <person name="Liu L.J."/>
            <person name="You X.Y."/>
            <person name="Zheng H."/>
            <person name="Wang S."/>
            <person name="Jiang C.Y."/>
            <person name="Liu S.J."/>
        </authorList>
    </citation>
    <scope>NUCLEOTIDE SEQUENCE [LARGE SCALE GENOMIC DNA]</scope>
    <source>
        <strain evidence="5 6">Ar-4</strain>
    </source>
</reference>
<dbReference type="eggNOG" id="arCOG01946">
    <property type="taxonomic scope" value="Archaea"/>
</dbReference>
<evidence type="ECO:0000256" key="3">
    <source>
        <dbReference type="ARBA" id="ARBA00023274"/>
    </source>
</evidence>
<evidence type="ECO:0000256" key="1">
    <source>
        <dbReference type="ARBA" id="ARBA00009312"/>
    </source>
</evidence>
<accession>F4FXX7</accession>
<dbReference type="NCBIfam" id="NF003292">
    <property type="entry name" value="PRK04290.1-1"/>
    <property type="match status" value="1"/>
</dbReference>
<keyword evidence="6" id="KW-1185">Reference proteome</keyword>
<dbReference type="HAMAP" id="MF_00512">
    <property type="entry name" value="Ribosomal_eS6"/>
    <property type="match status" value="1"/>
</dbReference>
<dbReference type="GO" id="GO:0005840">
    <property type="term" value="C:ribosome"/>
    <property type="evidence" value="ECO:0007669"/>
    <property type="project" value="UniProtKB-KW"/>
</dbReference>
<keyword evidence="3 4" id="KW-0687">Ribonucleoprotein</keyword>
<dbReference type="STRING" id="1006006.Mcup_0065"/>
<evidence type="ECO:0000313" key="5">
    <source>
        <dbReference type="EMBL" id="AEB94175.1"/>
    </source>
</evidence>
<dbReference type="HOGENOM" id="CLU_1275302_0_0_2"/>
<dbReference type="PROSITE" id="PS00578">
    <property type="entry name" value="RIBOSOMAL_S6E"/>
    <property type="match status" value="1"/>
</dbReference>
<evidence type="ECO:0000256" key="4">
    <source>
        <dbReference type="HAMAP-Rule" id="MF_00512"/>
    </source>
</evidence>
<protein>
    <recommendedName>
        <fullName evidence="4">Small ribosomal subunit protein eS6</fullName>
    </recommendedName>
</protein>
<dbReference type="InterPro" id="IPR020924">
    <property type="entry name" value="Ribosomal_eS6_arc"/>
</dbReference>
<dbReference type="GO" id="GO:1990904">
    <property type="term" value="C:ribonucleoprotein complex"/>
    <property type="evidence" value="ECO:0007669"/>
    <property type="project" value="UniProtKB-KW"/>
</dbReference>
<dbReference type="Proteomes" id="UP000007812">
    <property type="component" value="Chromosome"/>
</dbReference>
<dbReference type="PATRIC" id="fig|1006006.8.peg.64"/>
<comment type="similarity">
    <text evidence="1 4">Belongs to the eukaryotic ribosomal protein eS6 family.</text>
</comment>
<evidence type="ECO:0000256" key="2">
    <source>
        <dbReference type="ARBA" id="ARBA00022980"/>
    </source>
</evidence>
<dbReference type="PANTHER" id="PTHR11502">
    <property type="entry name" value="40S RIBOSOMAL PROTEIN S6"/>
    <property type="match status" value="1"/>
</dbReference>
<dbReference type="GeneID" id="10492261"/>
<dbReference type="KEGG" id="mcn:Mcup_0065"/>
<sequence>MADFKLVISDPLSKKVTPVKVKVRLIDTVEAEEGEKEARTLPLCMVNPKTKEKLGADQFVTVEIQKQEGDKKVKVKVHFLAKESTEVPENEIHASKSLAEKFGMEEFDAIAYRTKAFQLNVDQNKLNLVGSKIGDKFNIGIKGINLTLAITGGSDNTGFPMRPDVQGAAKRRVLLTAPPGFVPEEDGEKRRKVVRGNVVSIETVQLNCIIVR</sequence>
<proteinExistence type="inferred from homology"/>
<dbReference type="SMART" id="SM01405">
    <property type="entry name" value="Ribosomal_S6e"/>
    <property type="match status" value="1"/>
</dbReference>
<dbReference type="AlphaFoldDB" id="F4FXX7"/>
<dbReference type="RefSeq" id="WP_013736677.1">
    <property type="nucleotide sequence ID" value="NC_015435.1"/>
</dbReference>
<gene>
    <name evidence="4" type="primary">rps6e</name>
    <name evidence="5" type="ordered locus">Mcup_0065</name>
</gene>
<dbReference type="GO" id="GO:0006412">
    <property type="term" value="P:translation"/>
    <property type="evidence" value="ECO:0007669"/>
    <property type="project" value="UniProtKB-UniRule"/>
</dbReference>
<dbReference type="EMBL" id="CP002656">
    <property type="protein sequence ID" value="AEB94175.1"/>
    <property type="molecule type" value="Genomic_DNA"/>
</dbReference>
<keyword evidence="2 4" id="KW-0689">Ribosomal protein</keyword>
<name>F4FXX7_METCR</name>